<sequence length="283" mass="30407">MCVGAGAVSCELAEVETSTMMETPQEFDPFSLFVEETHAKRALLPPPDWMFGFISNYTYLPITVQLDDSSPPLFASSWVVPPLLGFAYIVLGYILPQTVDFVLPKPEKNGIGSTGDSARVDSSSLAVLAALAVSSTALIIKLSEFLTTHDAIDIAGQSITLDGQTSLGIMALADVVQWLALDRSLVSLIVAAITAVGGPLSELPFVANNLWHYLPQSSDYLPLSGVTQGELIEHFAKMILGEDFRSIALSSITGPCYFAVTLDAIALGRYFYSQERCDGESNV</sequence>
<dbReference type="PANTHER" id="PTHR36774">
    <property type="entry name" value="INSULIN-INDUCED PROTEIN"/>
    <property type="match status" value="1"/>
</dbReference>
<keyword evidence="2" id="KW-1185">Reference proteome</keyword>
<dbReference type="Proteomes" id="UP000266841">
    <property type="component" value="Unassembled WGS sequence"/>
</dbReference>
<name>K0T4Z0_THAOC</name>
<dbReference type="PANTHER" id="PTHR36774:SF1">
    <property type="entry name" value="INSULIN-INDUCED PROTEIN"/>
    <property type="match status" value="1"/>
</dbReference>
<organism evidence="1 2">
    <name type="scientific">Thalassiosira oceanica</name>
    <name type="common">Marine diatom</name>
    <dbReference type="NCBI Taxonomy" id="159749"/>
    <lineage>
        <taxon>Eukaryota</taxon>
        <taxon>Sar</taxon>
        <taxon>Stramenopiles</taxon>
        <taxon>Ochrophyta</taxon>
        <taxon>Bacillariophyta</taxon>
        <taxon>Coscinodiscophyceae</taxon>
        <taxon>Thalassiosirophycidae</taxon>
        <taxon>Thalassiosirales</taxon>
        <taxon>Thalassiosiraceae</taxon>
        <taxon>Thalassiosira</taxon>
    </lineage>
</organism>
<accession>K0T4Z0</accession>
<evidence type="ECO:0000313" key="1">
    <source>
        <dbReference type="EMBL" id="EJK73823.1"/>
    </source>
</evidence>
<dbReference type="EMBL" id="AGNL01004186">
    <property type="protein sequence ID" value="EJK73823.1"/>
    <property type="molecule type" value="Genomic_DNA"/>
</dbReference>
<proteinExistence type="predicted"/>
<dbReference type="OMA" id="SITGPCY"/>
<comment type="caution">
    <text evidence="1">The sequence shown here is derived from an EMBL/GenBank/DDBJ whole genome shotgun (WGS) entry which is preliminary data.</text>
</comment>
<dbReference type="eggNOG" id="ENOG502R7J2">
    <property type="taxonomic scope" value="Eukaryota"/>
</dbReference>
<gene>
    <name evidence="1" type="ORF">THAOC_04533</name>
</gene>
<evidence type="ECO:0000313" key="2">
    <source>
        <dbReference type="Proteomes" id="UP000266841"/>
    </source>
</evidence>
<dbReference type="OrthoDB" id="46308at2759"/>
<protein>
    <submittedName>
        <fullName evidence="1">Uncharacterized protein</fullName>
    </submittedName>
</protein>
<dbReference type="AlphaFoldDB" id="K0T4Z0"/>
<reference evidence="1 2" key="1">
    <citation type="journal article" date="2012" name="Genome Biol.">
        <title>Genome and low-iron response of an oceanic diatom adapted to chronic iron limitation.</title>
        <authorList>
            <person name="Lommer M."/>
            <person name="Specht M."/>
            <person name="Roy A.S."/>
            <person name="Kraemer L."/>
            <person name="Andreson R."/>
            <person name="Gutowska M.A."/>
            <person name="Wolf J."/>
            <person name="Bergner S.V."/>
            <person name="Schilhabel M.B."/>
            <person name="Klostermeier U.C."/>
            <person name="Beiko R.G."/>
            <person name="Rosenstiel P."/>
            <person name="Hippler M."/>
            <person name="Laroche J."/>
        </authorList>
    </citation>
    <scope>NUCLEOTIDE SEQUENCE [LARGE SCALE GENOMIC DNA]</scope>
    <source>
        <strain evidence="1 2">CCMP1005</strain>
    </source>
</reference>